<organism evidence="1 2">
    <name type="scientific">Portunus trituberculatus</name>
    <name type="common">Swimming crab</name>
    <name type="synonym">Neptunus trituberculatus</name>
    <dbReference type="NCBI Taxonomy" id="210409"/>
    <lineage>
        <taxon>Eukaryota</taxon>
        <taxon>Metazoa</taxon>
        <taxon>Ecdysozoa</taxon>
        <taxon>Arthropoda</taxon>
        <taxon>Crustacea</taxon>
        <taxon>Multicrustacea</taxon>
        <taxon>Malacostraca</taxon>
        <taxon>Eumalacostraca</taxon>
        <taxon>Eucarida</taxon>
        <taxon>Decapoda</taxon>
        <taxon>Pleocyemata</taxon>
        <taxon>Brachyura</taxon>
        <taxon>Eubrachyura</taxon>
        <taxon>Portunoidea</taxon>
        <taxon>Portunidae</taxon>
        <taxon>Portuninae</taxon>
        <taxon>Portunus</taxon>
    </lineage>
</organism>
<name>A0A5B7GCB3_PORTR</name>
<dbReference type="Proteomes" id="UP000324222">
    <property type="component" value="Unassembled WGS sequence"/>
</dbReference>
<evidence type="ECO:0000313" key="1">
    <source>
        <dbReference type="EMBL" id="MPC55299.1"/>
    </source>
</evidence>
<comment type="caution">
    <text evidence="1">The sequence shown here is derived from an EMBL/GenBank/DDBJ whole genome shotgun (WGS) entry which is preliminary data.</text>
</comment>
<evidence type="ECO:0000313" key="2">
    <source>
        <dbReference type="Proteomes" id="UP000324222"/>
    </source>
</evidence>
<reference evidence="1 2" key="1">
    <citation type="submission" date="2019-05" db="EMBL/GenBank/DDBJ databases">
        <title>Another draft genome of Portunus trituberculatus and its Hox gene families provides insights of decapod evolution.</title>
        <authorList>
            <person name="Jeong J.-H."/>
            <person name="Song I."/>
            <person name="Kim S."/>
            <person name="Choi T."/>
            <person name="Kim D."/>
            <person name="Ryu S."/>
            <person name="Kim W."/>
        </authorList>
    </citation>
    <scope>NUCLEOTIDE SEQUENCE [LARGE SCALE GENOMIC DNA]</scope>
    <source>
        <tissue evidence="1">Muscle</tissue>
    </source>
</reference>
<dbReference type="EMBL" id="VSRR010013061">
    <property type="protein sequence ID" value="MPC55299.1"/>
    <property type="molecule type" value="Genomic_DNA"/>
</dbReference>
<proteinExistence type="predicted"/>
<accession>A0A5B7GCB3</accession>
<sequence length="207" mass="21995">MRRVVTGGDPTAMTCNVQGSPAPTVRRVPPLGYESGPFPAACHRESRMLCLVTCKVSPSPATGGASTNGLINLQGPSLSAALLQVGCYEERLDGGGRRGHADRAELLVFHSASESAVESELQPITEVIPTCLGRHVSERGLWQQRGGELAGLAECRHETRDLQLVRASAAPTPRGRVSIVPQQTLKPHIHCRPARVNGFNAPACCCC</sequence>
<dbReference type="AlphaFoldDB" id="A0A5B7GCB3"/>
<protein>
    <submittedName>
        <fullName evidence="1">Uncharacterized protein</fullName>
    </submittedName>
</protein>
<gene>
    <name evidence="1" type="ORF">E2C01_049231</name>
</gene>
<keyword evidence="2" id="KW-1185">Reference proteome</keyword>